<dbReference type="EMBL" id="LAZR01043418">
    <property type="protein sequence ID" value="KKL07128.1"/>
    <property type="molecule type" value="Genomic_DNA"/>
</dbReference>
<name>A0A0F9D4W4_9ZZZZ</name>
<proteinExistence type="predicted"/>
<organism evidence="1">
    <name type="scientific">marine sediment metagenome</name>
    <dbReference type="NCBI Taxonomy" id="412755"/>
    <lineage>
        <taxon>unclassified sequences</taxon>
        <taxon>metagenomes</taxon>
        <taxon>ecological metagenomes</taxon>
    </lineage>
</organism>
<evidence type="ECO:0008006" key="2">
    <source>
        <dbReference type="Google" id="ProtNLM"/>
    </source>
</evidence>
<accession>A0A0F9D4W4</accession>
<comment type="caution">
    <text evidence="1">The sequence shown here is derived from an EMBL/GenBank/DDBJ whole genome shotgun (WGS) entry which is preliminary data.</text>
</comment>
<dbReference type="AlphaFoldDB" id="A0A0F9D4W4"/>
<gene>
    <name evidence="1" type="ORF">LCGC14_2589130</name>
</gene>
<dbReference type="InterPro" id="IPR027417">
    <property type="entry name" value="P-loop_NTPase"/>
</dbReference>
<dbReference type="SUPFAM" id="SSF52540">
    <property type="entry name" value="P-loop containing nucleoside triphosphate hydrolases"/>
    <property type="match status" value="1"/>
</dbReference>
<sequence length="316" mass="35955">GDDIDHGFHKYKWKRELCSGFYHLLSWPSSEAYAKRKSITMGEADEILIRAEAHLALKQDYHRELRQFFKRAPKHLDTPMLVGGHMARHGSDSVGDDLYSAWIDMKTADFEGRPDRDKEMIKVCPFKVNAAVRWAEQFSSGIIWVWHPEFGEWVVGALQEMGLPDVVWCPAGDDAIEDLGDPLRGGKGDCIAVASMAGHGTGRNLQAFERCLLLEFPREPIQAEQTIGRIHRMGQEADHVDVYTVLTMPFDHHNRAACLNDAIYIQQSTGQHQKIVYADYDPLPKVFTKEFLREQGIDGVKTLTKEQRVMLRAFDS</sequence>
<dbReference type="Gene3D" id="3.40.50.300">
    <property type="entry name" value="P-loop containing nucleotide triphosphate hydrolases"/>
    <property type="match status" value="1"/>
</dbReference>
<reference evidence="1" key="1">
    <citation type="journal article" date="2015" name="Nature">
        <title>Complex archaea that bridge the gap between prokaryotes and eukaryotes.</title>
        <authorList>
            <person name="Spang A."/>
            <person name="Saw J.H."/>
            <person name="Jorgensen S.L."/>
            <person name="Zaremba-Niedzwiedzka K."/>
            <person name="Martijn J."/>
            <person name="Lind A.E."/>
            <person name="van Eijk R."/>
            <person name="Schleper C."/>
            <person name="Guy L."/>
            <person name="Ettema T.J."/>
        </authorList>
    </citation>
    <scope>NUCLEOTIDE SEQUENCE</scope>
</reference>
<evidence type="ECO:0000313" key="1">
    <source>
        <dbReference type="EMBL" id="KKL07128.1"/>
    </source>
</evidence>
<feature type="non-terminal residue" evidence="1">
    <location>
        <position position="1"/>
    </location>
</feature>
<protein>
    <recommendedName>
        <fullName evidence="2">Helicase C-terminal domain-containing protein</fullName>
    </recommendedName>
</protein>